<dbReference type="Proteomes" id="UP001201812">
    <property type="component" value="Unassembled WGS sequence"/>
</dbReference>
<protein>
    <submittedName>
        <fullName evidence="1">EIF-2-alpha kinase activator GCN1</fullName>
    </submittedName>
</protein>
<accession>A0AAD4N4T7</accession>
<keyword evidence="1" id="KW-0418">Kinase</keyword>
<dbReference type="AlphaFoldDB" id="A0AAD4N4T7"/>
<sequence length="250" mass="28341">MADDFVEYLLEYSSDNVETVDLNIGNLIYIGDQVLESDRDTRRVWLTKLEDVIAQWRKQAQTYPPGLSRPSGWDPLIPILSEAALNTKNPALQERAFAAITQLLEMTHENEPANVAKDLAKLSLAVVPKDKMCTEEVREAALHALDALMNKFPRKPPPGLRELYPELQVVLLGILPEKSFESLRELAAKCMSYVIKFHTDPKSLFSVLQDMSADCELMLKDDYYLDDLLDKVMGRQNEVDKELEKEGVTS</sequence>
<dbReference type="Gene3D" id="1.25.10.10">
    <property type="entry name" value="Leucine-rich Repeat Variant"/>
    <property type="match status" value="1"/>
</dbReference>
<comment type="caution">
    <text evidence="1">The sequence shown here is derived from an EMBL/GenBank/DDBJ whole genome shotgun (WGS) entry which is preliminary data.</text>
</comment>
<dbReference type="SUPFAM" id="SSF48371">
    <property type="entry name" value="ARM repeat"/>
    <property type="match status" value="1"/>
</dbReference>
<evidence type="ECO:0000313" key="2">
    <source>
        <dbReference type="Proteomes" id="UP001201812"/>
    </source>
</evidence>
<dbReference type="InterPro" id="IPR016024">
    <property type="entry name" value="ARM-type_fold"/>
</dbReference>
<dbReference type="GO" id="GO:0016301">
    <property type="term" value="F:kinase activity"/>
    <property type="evidence" value="ECO:0007669"/>
    <property type="project" value="UniProtKB-KW"/>
</dbReference>
<reference evidence="1" key="1">
    <citation type="submission" date="2022-01" db="EMBL/GenBank/DDBJ databases">
        <title>Genome Sequence Resource for Two Populations of Ditylenchus destructor, the Migratory Endoparasitic Phytonematode.</title>
        <authorList>
            <person name="Zhang H."/>
            <person name="Lin R."/>
            <person name="Xie B."/>
        </authorList>
    </citation>
    <scope>NUCLEOTIDE SEQUENCE</scope>
    <source>
        <strain evidence="1">BazhouSP</strain>
    </source>
</reference>
<dbReference type="EMBL" id="JAKKPZ010000022">
    <property type="protein sequence ID" value="KAI1711355.1"/>
    <property type="molecule type" value="Genomic_DNA"/>
</dbReference>
<dbReference type="InterPro" id="IPR011989">
    <property type="entry name" value="ARM-like"/>
</dbReference>
<keyword evidence="1" id="KW-0808">Transferase</keyword>
<organism evidence="1 2">
    <name type="scientific">Ditylenchus destructor</name>
    <dbReference type="NCBI Taxonomy" id="166010"/>
    <lineage>
        <taxon>Eukaryota</taxon>
        <taxon>Metazoa</taxon>
        <taxon>Ecdysozoa</taxon>
        <taxon>Nematoda</taxon>
        <taxon>Chromadorea</taxon>
        <taxon>Rhabditida</taxon>
        <taxon>Tylenchina</taxon>
        <taxon>Tylenchomorpha</taxon>
        <taxon>Sphaerularioidea</taxon>
        <taxon>Anguinidae</taxon>
        <taxon>Anguininae</taxon>
        <taxon>Ditylenchus</taxon>
    </lineage>
</organism>
<proteinExistence type="predicted"/>
<gene>
    <name evidence="1" type="ORF">DdX_10233</name>
</gene>
<name>A0AAD4N4T7_9BILA</name>
<keyword evidence="2" id="KW-1185">Reference proteome</keyword>
<evidence type="ECO:0000313" key="1">
    <source>
        <dbReference type="EMBL" id="KAI1711355.1"/>
    </source>
</evidence>